<sequence length="39" mass="4515">MTAASVILDSLSLKTNTEKNKYNFGECFDMIKSIFFIFF</sequence>
<dbReference type="KEGG" id="sbc:SbBS512_E3098"/>
<dbReference type="Proteomes" id="UP000001030">
    <property type="component" value="Chromosome"/>
</dbReference>
<keyword evidence="2" id="KW-1185">Reference proteome</keyword>
<reference evidence="2" key="1">
    <citation type="submission" date="2008-05" db="EMBL/GenBank/DDBJ databases">
        <title>Complete sequence of Shigella boydii serotype 18 strain BS512.</title>
        <authorList>
            <person name="Rasko D.A."/>
            <person name="Rosovitz M."/>
            <person name="Maurelli A.T."/>
            <person name="Myers G."/>
            <person name="Seshadri R."/>
            <person name="Cer R."/>
            <person name="Jiang L."/>
            <person name="Ravel J."/>
            <person name="Sebastian Y."/>
        </authorList>
    </citation>
    <scope>NUCLEOTIDE SEQUENCE [LARGE SCALE GENOMIC DNA]</scope>
    <source>
        <strain evidence="2">CDC 3083-94 / BS512</strain>
    </source>
</reference>
<gene>
    <name evidence="1" type="ordered locus">SbBS512_E3098</name>
</gene>
<accession>B2TZF8</accession>
<organism evidence="1 2">
    <name type="scientific">Shigella boydii serotype 18 (strain CDC 3083-94 / BS512)</name>
    <dbReference type="NCBI Taxonomy" id="344609"/>
    <lineage>
        <taxon>Bacteria</taxon>
        <taxon>Pseudomonadati</taxon>
        <taxon>Pseudomonadota</taxon>
        <taxon>Gammaproteobacteria</taxon>
        <taxon>Enterobacterales</taxon>
        <taxon>Enterobacteriaceae</taxon>
        <taxon>Shigella</taxon>
    </lineage>
</organism>
<dbReference type="HOGENOM" id="CLU_3316916_0_0_6"/>
<evidence type="ECO:0000313" key="1">
    <source>
        <dbReference type="EMBL" id="ACD06622.1"/>
    </source>
</evidence>
<dbReference type="AlphaFoldDB" id="B2TZF8"/>
<dbReference type="EMBL" id="CP001063">
    <property type="protein sequence ID" value="ACD06622.1"/>
    <property type="molecule type" value="Genomic_DNA"/>
</dbReference>
<protein>
    <submittedName>
        <fullName evidence="1">Uncharacterized protein</fullName>
    </submittedName>
</protein>
<evidence type="ECO:0000313" key="2">
    <source>
        <dbReference type="Proteomes" id="UP000001030"/>
    </source>
</evidence>
<name>B2TZF8_SHIB3</name>
<proteinExistence type="predicted"/>